<dbReference type="Gene3D" id="3.40.50.2300">
    <property type="match status" value="1"/>
</dbReference>
<evidence type="ECO:0000256" key="1">
    <source>
        <dbReference type="ARBA" id="ARBA00011063"/>
    </source>
</evidence>
<dbReference type="SMART" id="SM00226">
    <property type="entry name" value="LMWPc"/>
    <property type="match status" value="1"/>
</dbReference>
<gene>
    <name evidence="7" type="ORF">PG1C_10965</name>
</gene>
<dbReference type="InterPro" id="IPR023485">
    <property type="entry name" value="Ptyr_pPase"/>
</dbReference>
<dbReference type="EC" id="3.1.3.48" evidence="2"/>
<comment type="similarity">
    <text evidence="1">Belongs to the low molecular weight phosphotyrosine protein phosphatase family.</text>
</comment>
<evidence type="ECO:0000313" key="8">
    <source>
        <dbReference type="Proteomes" id="UP000061603"/>
    </source>
</evidence>
<evidence type="ECO:0000256" key="5">
    <source>
        <dbReference type="PIRSR" id="PIRSR617867-1"/>
    </source>
</evidence>
<protein>
    <recommendedName>
        <fullName evidence="2">protein-tyrosine-phosphatase</fullName>
        <ecNumber evidence="2">3.1.3.48</ecNumber>
    </recommendedName>
</protein>
<evidence type="ECO:0000259" key="6">
    <source>
        <dbReference type="SMART" id="SM00226"/>
    </source>
</evidence>
<dbReference type="CDD" id="cd16343">
    <property type="entry name" value="LMWPTP"/>
    <property type="match status" value="1"/>
</dbReference>
<accession>A0A0C5JAJ4</accession>
<name>A0A0C5JAJ4_9PROT</name>
<keyword evidence="8" id="KW-1185">Reference proteome</keyword>
<evidence type="ECO:0000256" key="4">
    <source>
        <dbReference type="ARBA" id="ARBA00022912"/>
    </source>
</evidence>
<dbReference type="RefSeq" id="WP_202634843.1">
    <property type="nucleotide sequence ID" value="NZ_CP010554.1"/>
</dbReference>
<keyword evidence="4" id="KW-0904">Protein phosphatase</keyword>
<dbReference type="Pfam" id="PF01451">
    <property type="entry name" value="LMWPc"/>
    <property type="match status" value="1"/>
</dbReference>
<feature type="active site" evidence="5">
    <location>
        <position position="16"/>
    </location>
</feature>
<feature type="active site" description="Nucleophile" evidence="5">
    <location>
        <position position="10"/>
    </location>
</feature>
<dbReference type="PANTHER" id="PTHR11717">
    <property type="entry name" value="LOW MOLECULAR WEIGHT PROTEIN TYROSINE PHOSPHATASE"/>
    <property type="match status" value="1"/>
</dbReference>
<sequence length="161" mass="17799">MIQQRILFVCTGNICRSPTAEGVARALAEKQGVGHLFTFDSAGTIGYHTGEPPDRRAIAAAARRGYDLAPLRARQVTESDFFRFDHVLAMDRGHLKVLEKLCPPTHRQGLGLFLEYVGKELDDEVPDPYYGGPEGFDYVLTLVENAADQLIRRLSGEIPLG</sequence>
<dbReference type="GO" id="GO:0004725">
    <property type="term" value="F:protein tyrosine phosphatase activity"/>
    <property type="evidence" value="ECO:0007669"/>
    <property type="project" value="UniProtKB-EC"/>
</dbReference>
<dbReference type="AlphaFoldDB" id="A0A0C5JAJ4"/>
<feature type="active site" description="Proton donor" evidence="5">
    <location>
        <position position="127"/>
    </location>
</feature>
<dbReference type="InterPro" id="IPR050438">
    <property type="entry name" value="LMW_PTPase"/>
</dbReference>
<dbReference type="HOGENOM" id="CLU_071415_2_2_4"/>
<evidence type="ECO:0000313" key="7">
    <source>
        <dbReference type="EMBL" id="AJP48808.1"/>
    </source>
</evidence>
<dbReference type="PATRIC" id="fig|1565605.3.peg.2330"/>
<dbReference type="STRING" id="1565605.PG1C_10965"/>
<dbReference type="InterPro" id="IPR017867">
    <property type="entry name" value="Tyr_phospatase_low_mol_wt"/>
</dbReference>
<proteinExistence type="inferred from homology"/>
<dbReference type="EMBL" id="CP010554">
    <property type="protein sequence ID" value="AJP48808.1"/>
    <property type="molecule type" value="Genomic_DNA"/>
</dbReference>
<dbReference type="KEGG" id="rbu:PG1C_10965"/>
<evidence type="ECO:0000256" key="3">
    <source>
        <dbReference type="ARBA" id="ARBA00022801"/>
    </source>
</evidence>
<keyword evidence="3" id="KW-0378">Hydrolase</keyword>
<dbReference type="Proteomes" id="UP000061603">
    <property type="component" value="Chromosome"/>
</dbReference>
<dbReference type="SUPFAM" id="SSF52788">
    <property type="entry name" value="Phosphotyrosine protein phosphatases I"/>
    <property type="match status" value="1"/>
</dbReference>
<dbReference type="InterPro" id="IPR036196">
    <property type="entry name" value="Ptyr_pPase_sf"/>
</dbReference>
<reference evidence="7 8" key="1">
    <citation type="journal article" date="2015" name="Genome Announc.">
        <title>Complete Genome Sequence of a Novel Bacterium within the Family Rhodocyclaceae That Degrades Polycyclic Aromatic Hydrocarbons.</title>
        <authorList>
            <person name="Singleton D.R."/>
            <person name="Dickey A.N."/>
            <person name="Scholl E.H."/>
            <person name="Wright F.A."/>
            <person name="Aitken M.D."/>
        </authorList>
    </citation>
    <scope>NUCLEOTIDE SEQUENCE [LARGE SCALE GENOMIC DNA]</scope>
    <source>
        <strain evidence="8">PG1-Ca6</strain>
    </source>
</reference>
<feature type="domain" description="Phosphotyrosine protein phosphatase I" evidence="6">
    <location>
        <begin position="4"/>
        <end position="153"/>
    </location>
</feature>
<organism evidence="7 8">
    <name type="scientific">Rugosibacter aromaticivorans</name>
    <dbReference type="NCBI Taxonomy" id="1565605"/>
    <lineage>
        <taxon>Bacteria</taxon>
        <taxon>Pseudomonadati</taxon>
        <taxon>Pseudomonadota</taxon>
        <taxon>Betaproteobacteria</taxon>
        <taxon>Nitrosomonadales</taxon>
        <taxon>Sterolibacteriaceae</taxon>
        <taxon>Rugosibacter</taxon>
    </lineage>
</organism>
<dbReference type="PANTHER" id="PTHR11717:SF7">
    <property type="entry name" value="LOW MOLECULAR WEIGHT PHOSPHOTYROSINE PROTEIN PHOSPHATASE"/>
    <property type="match status" value="1"/>
</dbReference>
<evidence type="ECO:0000256" key="2">
    <source>
        <dbReference type="ARBA" id="ARBA00013064"/>
    </source>
</evidence>
<dbReference type="PRINTS" id="PR00719">
    <property type="entry name" value="LMWPTPASE"/>
</dbReference>